<evidence type="ECO:0000256" key="2">
    <source>
        <dbReference type="SAM" id="MobiDB-lite"/>
    </source>
</evidence>
<sequence>MTEFAPARIAVPVPGGALTVGIWNNAPDAPTVLAIHGITANHRCWPLLADHLPGVRIIAPDLRGRGRSRDLGGPYGLEQHARDLVAVLDHLGLESVAVVAHSMGAFVAVLLAARFPDRVSSLTLVDGGLPLDPPDRPGSGDETHDAPAPDGTAVLGPAARRLSMTFASVEEYRDFWREHPAFRDHWSAAVEAYVDYDLHGQPPALRPSGDLAAVGADVAELYGGESYRRALKSVRQPTTFLRAPRGLLDEPEALYRPERLSEEPTIAGLRVIEVDDVNHYTIVLAEPGARRVARAVNDALHVSSTAAPAATIHD</sequence>
<dbReference type="EMBL" id="VIKT02000009">
    <property type="protein sequence ID" value="NHF62905.1"/>
    <property type="molecule type" value="Genomic_DNA"/>
</dbReference>
<evidence type="ECO:0000313" key="4">
    <source>
        <dbReference type="EMBL" id="NHF62905.1"/>
    </source>
</evidence>
<protein>
    <submittedName>
        <fullName evidence="4">Alpha/beta hydrolase</fullName>
    </submittedName>
</protein>
<dbReference type="AlphaFoldDB" id="A0A9E5JLR0"/>
<keyword evidence="5" id="KW-1185">Reference proteome</keyword>
<comment type="caution">
    <text evidence="4">The sequence shown here is derived from an EMBL/GenBank/DDBJ whole genome shotgun (WGS) entry which is preliminary data.</text>
</comment>
<keyword evidence="1 4" id="KW-0378">Hydrolase</keyword>
<evidence type="ECO:0000259" key="3">
    <source>
        <dbReference type="Pfam" id="PF00561"/>
    </source>
</evidence>
<dbReference type="Proteomes" id="UP000818266">
    <property type="component" value="Unassembled WGS sequence"/>
</dbReference>
<evidence type="ECO:0000313" key="5">
    <source>
        <dbReference type="Proteomes" id="UP000818266"/>
    </source>
</evidence>
<dbReference type="InterPro" id="IPR029058">
    <property type="entry name" value="AB_hydrolase_fold"/>
</dbReference>
<dbReference type="PANTHER" id="PTHR43798:SF31">
    <property type="entry name" value="AB HYDROLASE SUPERFAMILY PROTEIN YCLE"/>
    <property type="match status" value="1"/>
</dbReference>
<dbReference type="SUPFAM" id="SSF53474">
    <property type="entry name" value="alpha/beta-Hydrolases"/>
    <property type="match status" value="1"/>
</dbReference>
<dbReference type="Pfam" id="PF00561">
    <property type="entry name" value="Abhydrolase_1"/>
    <property type="match status" value="1"/>
</dbReference>
<evidence type="ECO:0000256" key="1">
    <source>
        <dbReference type="ARBA" id="ARBA00022801"/>
    </source>
</evidence>
<reference evidence="4 5" key="1">
    <citation type="submission" date="2020-03" db="EMBL/GenBank/DDBJ databases">
        <title>Chryseoglobus sp. isolated from a deep-sea seamount.</title>
        <authorList>
            <person name="Zhang D.-C."/>
        </authorList>
    </citation>
    <scope>NUCLEOTIDE SEQUENCE [LARGE SCALE GENOMIC DNA]</scope>
    <source>
        <strain evidence="4 5">KN1116</strain>
    </source>
</reference>
<feature type="domain" description="AB hydrolase-1" evidence="3">
    <location>
        <begin position="30"/>
        <end position="134"/>
    </location>
</feature>
<accession>A0A9E5JLR0</accession>
<feature type="compositionally biased region" description="Basic and acidic residues" evidence="2">
    <location>
        <begin position="133"/>
        <end position="147"/>
    </location>
</feature>
<gene>
    <name evidence="4" type="ORF">FK219_006590</name>
</gene>
<dbReference type="OrthoDB" id="63962at2"/>
<dbReference type="Gene3D" id="3.40.50.1820">
    <property type="entry name" value="alpha/beta hydrolase"/>
    <property type="match status" value="1"/>
</dbReference>
<dbReference type="GO" id="GO:0016020">
    <property type="term" value="C:membrane"/>
    <property type="evidence" value="ECO:0007669"/>
    <property type="project" value="TreeGrafter"/>
</dbReference>
<feature type="region of interest" description="Disordered" evidence="2">
    <location>
        <begin position="126"/>
        <end position="154"/>
    </location>
</feature>
<dbReference type="PRINTS" id="PR00412">
    <property type="entry name" value="EPOXHYDRLASE"/>
</dbReference>
<organism evidence="4 5">
    <name type="scientific">Microcella pacifica</name>
    <dbReference type="NCBI Taxonomy" id="2591847"/>
    <lineage>
        <taxon>Bacteria</taxon>
        <taxon>Bacillati</taxon>
        <taxon>Actinomycetota</taxon>
        <taxon>Actinomycetes</taxon>
        <taxon>Micrococcales</taxon>
        <taxon>Microbacteriaceae</taxon>
        <taxon>Microcella</taxon>
    </lineage>
</organism>
<dbReference type="InterPro" id="IPR000073">
    <property type="entry name" value="AB_hydrolase_1"/>
</dbReference>
<dbReference type="GO" id="GO:0016787">
    <property type="term" value="F:hydrolase activity"/>
    <property type="evidence" value="ECO:0007669"/>
    <property type="project" value="UniProtKB-KW"/>
</dbReference>
<dbReference type="InterPro" id="IPR050266">
    <property type="entry name" value="AB_hydrolase_sf"/>
</dbReference>
<dbReference type="PRINTS" id="PR00111">
    <property type="entry name" value="ABHYDROLASE"/>
</dbReference>
<proteinExistence type="predicted"/>
<name>A0A9E5JLR0_9MICO</name>
<dbReference type="PANTHER" id="PTHR43798">
    <property type="entry name" value="MONOACYLGLYCEROL LIPASE"/>
    <property type="match status" value="1"/>
</dbReference>
<dbReference type="InterPro" id="IPR000639">
    <property type="entry name" value="Epox_hydrolase-like"/>
</dbReference>
<dbReference type="RefSeq" id="WP_152583401.1">
    <property type="nucleotide sequence ID" value="NZ_VIKT02000009.1"/>
</dbReference>